<keyword evidence="2 7" id="KW-0540">Nuclease</keyword>
<dbReference type="EC" id="3.1.-.-" evidence="7"/>
<dbReference type="SUPFAM" id="SSF55486">
    <property type="entry name" value="Metalloproteases ('zincins'), catalytic domain"/>
    <property type="match status" value="1"/>
</dbReference>
<reference evidence="8 9" key="1">
    <citation type="journal article" date="2022" name="Nat. Microbiol.">
        <title>The microbiome of a bacterivorous marine choanoflagellate contains a resource-demanding obligate bacterial associate.</title>
        <authorList>
            <person name="Needham D.M."/>
            <person name="Poirier C."/>
            <person name="Bachy C."/>
            <person name="George E.E."/>
            <person name="Wilken S."/>
            <person name="Yung C.C.M."/>
            <person name="Limardo A.J."/>
            <person name="Morando M."/>
            <person name="Sudek L."/>
            <person name="Malmstrom R.R."/>
            <person name="Keeling P.J."/>
            <person name="Santoro A.E."/>
            <person name="Worden A.Z."/>
        </authorList>
    </citation>
    <scope>NUCLEOTIDE SEQUENCE [LARGE SCALE GENOMIC DNA]</scope>
    <source>
        <strain evidence="8 9">Comchoano-1</strain>
    </source>
</reference>
<dbReference type="InterPro" id="IPR002036">
    <property type="entry name" value="YbeY"/>
</dbReference>
<keyword evidence="3 7" id="KW-0479">Metal-binding</keyword>
<evidence type="ECO:0000256" key="3">
    <source>
        <dbReference type="ARBA" id="ARBA00022723"/>
    </source>
</evidence>
<keyword evidence="7" id="KW-0963">Cytoplasm</keyword>
<keyword evidence="7" id="KW-0698">rRNA processing</keyword>
<dbReference type="InterPro" id="IPR020549">
    <property type="entry name" value="YbeY_CS"/>
</dbReference>
<evidence type="ECO:0000256" key="5">
    <source>
        <dbReference type="ARBA" id="ARBA00022801"/>
    </source>
</evidence>
<feature type="binding site" evidence="7">
    <location>
        <position position="102"/>
    </location>
    <ligand>
        <name>Zn(2+)</name>
        <dbReference type="ChEBI" id="CHEBI:29105"/>
        <note>catalytic</note>
    </ligand>
</feature>
<evidence type="ECO:0000256" key="1">
    <source>
        <dbReference type="ARBA" id="ARBA00010875"/>
    </source>
</evidence>
<keyword evidence="7" id="KW-0690">Ribosome biogenesis</keyword>
<keyword evidence="4 7" id="KW-0255">Endonuclease</keyword>
<dbReference type="RefSeq" id="WP_258567994.1">
    <property type="nucleotide sequence ID" value="NZ_CP092900.1"/>
</dbReference>
<evidence type="ECO:0000313" key="9">
    <source>
        <dbReference type="Proteomes" id="UP001055955"/>
    </source>
</evidence>
<dbReference type="Pfam" id="PF02130">
    <property type="entry name" value="YbeY"/>
    <property type="match status" value="1"/>
</dbReference>
<comment type="subcellular location">
    <subcellularLocation>
        <location evidence="7">Cytoplasm</location>
    </subcellularLocation>
</comment>
<protein>
    <recommendedName>
        <fullName evidence="7">Endoribonuclease YbeY</fullName>
        <ecNumber evidence="7">3.1.-.-</ecNumber>
    </recommendedName>
</protein>
<keyword evidence="6 7" id="KW-0862">Zinc</keyword>
<evidence type="ECO:0000256" key="2">
    <source>
        <dbReference type="ARBA" id="ARBA00022722"/>
    </source>
</evidence>
<dbReference type="PROSITE" id="PS01306">
    <property type="entry name" value="UPF0054"/>
    <property type="match status" value="1"/>
</dbReference>
<comment type="function">
    <text evidence="7">Single strand-specific metallo-endoribonuclease involved in late-stage 70S ribosome quality control and in maturation of the 3' terminus of the 16S rRNA.</text>
</comment>
<dbReference type="Gene3D" id="3.40.390.30">
    <property type="entry name" value="Metalloproteases ('zincins'), catalytic domain"/>
    <property type="match status" value="1"/>
</dbReference>
<evidence type="ECO:0000313" key="8">
    <source>
        <dbReference type="EMBL" id="UTC24210.1"/>
    </source>
</evidence>
<evidence type="ECO:0000256" key="7">
    <source>
        <dbReference type="HAMAP-Rule" id="MF_00009"/>
    </source>
</evidence>
<keyword evidence="5 7" id="KW-0378">Hydrolase</keyword>
<accession>A0ABY5DHP7</accession>
<feature type="binding site" evidence="7">
    <location>
        <position position="106"/>
    </location>
    <ligand>
        <name>Zn(2+)</name>
        <dbReference type="ChEBI" id="CHEBI:29105"/>
        <note>catalytic</note>
    </ligand>
</feature>
<feature type="binding site" evidence="7">
    <location>
        <position position="112"/>
    </location>
    <ligand>
        <name>Zn(2+)</name>
        <dbReference type="ChEBI" id="CHEBI:29105"/>
        <note>catalytic</note>
    </ligand>
</feature>
<comment type="cofactor">
    <cofactor evidence="7">
        <name>Zn(2+)</name>
        <dbReference type="ChEBI" id="CHEBI:29105"/>
    </cofactor>
    <text evidence="7">Binds 1 zinc ion.</text>
</comment>
<evidence type="ECO:0000256" key="6">
    <source>
        <dbReference type="ARBA" id="ARBA00022833"/>
    </source>
</evidence>
<dbReference type="EMBL" id="CP092900">
    <property type="protein sequence ID" value="UTC24210.1"/>
    <property type="molecule type" value="Genomic_DNA"/>
</dbReference>
<sequence length="142" mass="16625">MRNDDNTFKLYDPENTLSALQFDFDHALNITSQRIQAPLNIQLNIIDDPTMMQMNNQMRGKPTATDVLSQPYDKNMGEIFICPSFIKNQGYDLNRIIYLFIHGMLHIAGHTHDHDHDFATMRDHEIHILTQLNQPNPYHEDF</sequence>
<comment type="similarity">
    <text evidence="1 7">Belongs to the endoribonuclease YbeY family.</text>
</comment>
<evidence type="ECO:0000256" key="4">
    <source>
        <dbReference type="ARBA" id="ARBA00022759"/>
    </source>
</evidence>
<dbReference type="NCBIfam" id="TIGR00043">
    <property type="entry name" value="rRNA maturation RNase YbeY"/>
    <property type="match status" value="1"/>
</dbReference>
<dbReference type="HAMAP" id="MF_00009">
    <property type="entry name" value="Endoribonucl_YbeY"/>
    <property type="match status" value="1"/>
</dbReference>
<gene>
    <name evidence="7 8" type="primary">ybeY</name>
    <name evidence="8" type="ORF">MMH89_03105</name>
</gene>
<dbReference type="Proteomes" id="UP001055955">
    <property type="component" value="Chromosome"/>
</dbReference>
<name>A0ABY5DHP7_9GAMM</name>
<keyword evidence="9" id="KW-1185">Reference proteome</keyword>
<proteinExistence type="inferred from homology"/>
<dbReference type="InterPro" id="IPR023091">
    <property type="entry name" value="MetalPrtase_cat_dom_sf_prd"/>
</dbReference>
<organism evidence="8 9">
    <name type="scientific">Candidatus Comchoanobacter bicostacola</name>
    <dbReference type="NCBI Taxonomy" id="2919598"/>
    <lineage>
        <taxon>Bacteria</taxon>
        <taxon>Pseudomonadati</taxon>
        <taxon>Pseudomonadota</taxon>
        <taxon>Gammaproteobacteria</taxon>
        <taxon>Candidatus Comchoanobacterales</taxon>
        <taxon>Candidatus Comchoanobacteraceae</taxon>
        <taxon>Candidatus Comchoanobacter</taxon>
    </lineage>
</organism>